<comment type="caution">
    <text evidence="1">The sequence shown here is derived from an EMBL/GenBank/DDBJ whole genome shotgun (WGS) entry which is preliminary data.</text>
</comment>
<keyword evidence="2" id="KW-1185">Reference proteome</keyword>
<accession>A0ABQ0N4K7</accession>
<dbReference type="InterPro" id="IPR015956">
    <property type="entry name" value="Peniciliin-bd_prot_C_sf"/>
</dbReference>
<dbReference type="InterPro" id="IPR037167">
    <property type="entry name" value="Peptidase_S11_C_sf"/>
</dbReference>
<reference evidence="1 2" key="1">
    <citation type="journal article" date="2018" name="Int. J. Syst. Evol. Microbiol.">
        <title>Lactobacillus paragasseri sp. nov., a sister taxon of Lactobacillus gasseri, based on whole-genome sequence analyses.</title>
        <authorList>
            <person name="Tanizawa Y."/>
            <person name="Tada I."/>
            <person name="Kobayashi H."/>
            <person name="Endo A."/>
            <person name="Maeno S."/>
            <person name="Toyoda A."/>
            <person name="Arita M."/>
            <person name="Nakamura Y."/>
            <person name="Sakamoto M."/>
            <person name="Ohkuma M."/>
            <person name="Tohno M."/>
        </authorList>
    </citation>
    <scope>NUCLEOTIDE SEQUENCE [LARGE SCALE GENOMIC DNA]</scope>
    <source>
        <strain evidence="1 2">JCM 1130</strain>
    </source>
</reference>
<sequence>MKKNGRRLVTVVMGAQHASGDDPSRFIQTKKLLKYIFDNYSSKKIKQGYSFASVRKVKVVDGKEKSAPVYVKESAVVWLPKKQQLSNLKVKFSKNTIHAPQISGST</sequence>
<dbReference type="RefSeq" id="WP_250881791.1">
    <property type="nucleotide sequence ID" value="NZ_BEXG01000004.1"/>
</dbReference>
<dbReference type="EMBL" id="BEXG01000004">
    <property type="protein sequence ID" value="GBA82948.1"/>
    <property type="molecule type" value="Genomic_DNA"/>
</dbReference>
<proteinExistence type="predicted"/>
<dbReference type="Proteomes" id="UP000250714">
    <property type="component" value="Unassembled WGS sequence"/>
</dbReference>
<evidence type="ECO:0000313" key="1">
    <source>
        <dbReference type="EMBL" id="GBA82948.1"/>
    </source>
</evidence>
<gene>
    <name evidence="1" type="ORF">LJCM1130_14800</name>
</gene>
<evidence type="ECO:0000313" key="2">
    <source>
        <dbReference type="Proteomes" id="UP000250714"/>
    </source>
</evidence>
<organism evidence="1 2">
    <name type="scientific">Lactobacillus paragasseri</name>
    <dbReference type="NCBI Taxonomy" id="2107999"/>
    <lineage>
        <taxon>Bacteria</taxon>
        <taxon>Bacillati</taxon>
        <taxon>Bacillota</taxon>
        <taxon>Bacilli</taxon>
        <taxon>Lactobacillales</taxon>
        <taxon>Lactobacillaceae</taxon>
        <taxon>Lactobacillus</taxon>
    </lineage>
</organism>
<dbReference type="Gene3D" id="3.40.710.10">
    <property type="entry name" value="DD-peptidase/beta-lactamase superfamily"/>
    <property type="match status" value="1"/>
</dbReference>
<dbReference type="InterPro" id="IPR012338">
    <property type="entry name" value="Beta-lactam/transpept-like"/>
</dbReference>
<name>A0ABQ0N4K7_9LACO</name>
<dbReference type="SUPFAM" id="SSF69189">
    <property type="entry name" value="Penicillin-binding protein associated domain"/>
    <property type="match status" value="1"/>
</dbReference>
<dbReference type="Gene3D" id="2.60.410.10">
    <property type="entry name" value="D-Ala-D-Ala carboxypeptidase, C-terminal domain"/>
    <property type="match status" value="1"/>
</dbReference>
<protein>
    <submittedName>
        <fullName evidence="1">Uncharacterized protein</fullName>
    </submittedName>
</protein>